<keyword evidence="5" id="KW-1185">Reference proteome</keyword>
<sequence>MMIGEVIGSVWATRKDERLNGLKLMVVRPINYGSSSKRIDSTMVAADSVGAGVGDRVLIVKGSSASKPSGTNERIPVDATIVGIVDSVEVRED</sequence>
<comment type="subcellular location">
    <subcellularLocation>
        <location evidence="1">Carboxysome</location>
    </subcellularLocation>
</comment>
<keyword evidence="2" id="KW-1282">Carboxysome</keyword>
<name>A0ABU0JSE2_HATLI</name>
<gene>
    <name evidence="4" type="ORF">QOZ93_001741</name>
</gene>
<reference evidence="4 5" key="1">
    <citation type="submission" date="2023-07" db="EMBL/GenBank/DDBJ databases">
        <title>Genomic Encyclopedia of Type Strains, Phase IV (KMG-IV): sequencing the most valuable type-strain genomes for metagenomic binning, comparative biology and taxonomic classification.</title>
        <authorList>
            <person name="Goeker M."/>
        </authorList>
    </citation>
    <scope>NUCLEOTIDE SEQUENCE [LARGE SCALE GENOMIC DNA]</scope>
    <source>
        <strain evidence="4 5">DSM 1400</strain>
    </source>
</reference>
<dbReference type="PROSITE" id="PS51932">
    <property type="entry name" value="BMV"/>
    <property type="match status" value="1"/>
</dbReference>
<evidence type="ECO:0000256" key="1">
    <source>
        <dbReference type="ARBA" id="ARBA00023587"/>
    </source>
</evidence>
<dbReference type="InterPro" id="IPR004992">
    <property type="entry name" value="EutN_CcmL"/>
</dbReference>
<dbReference type="PANTHER" id="PTHR36539">
    <property type="entry name" value="ETHANOLAMINE UTILIZATION PROTEIN EUTN"/>
    <property type="match status" value="1"/>
</dbReference>
<dbReference type="Proteomes" id="UP001224418">
    <property type="component" value="Unassembled WGS sequence"/>
</dbReference>
<evidence type="ECO:0000256" key="3">
    <source>
        <dbReference type="ARBA" id="ARBA00024446"/>
    </source>
</evidence>
<keyword evidence="3" id="KW-1283">Bacterial microcompartment</keyword>
<comment type="caution">
    <text evidence="4">The sequence shown here is derived from an EMBL/GenBank/DDBJ whole genome shotgun (WGS) entry which is preliminary data.</text>
</comment>
<organism evidence="4 5">
    <name type="scientific">Hathewaya limosa</name>
    <name type="common">Clostridium limosum</name>
    <dbReference type="NCBI Taxonomy" id="1536"/>
    <lineage>
        <taxon>Bacteria</taxon>
        <taxon>Bacillati</taxon>
        <taxon>Bacillota</taxon>
        <taxon>Clostridia</taxon>
        <taxon>Eubacteriales</taxon>
        <taxon>Clostridiaceae</taxon>
        <taxon>Hathewaya</taxon>
    </lineage>
</organism>
<protein>
    <submittedName>
        <fullName evidence="4">Ethanolamine utilization protein EutN</fullName>
    </submittedName>
</protein>
<dbReference type="InterPro" id="IPR036677">
    <property type="entry name" value="EutN_CcmL_sf"/>
</dbReference>
<dbReference type="PANTHER" id="PTHR36539:SF2">
    <property type="entry name" value="ETHANOLAMINE UTILIZATION PROTEIN"/>
    <property type="match status" value="1"/>
</dbReference>
<dbReference type="Gene3D" id="2.40.50.220">
    <property type="entry name" value="EutN/Ccml"/>
    <property type="match status" value="1"/>
</dbReference>
<evidence type="ECO:0000313" key="5">
    <source>
        <dbReference type="Proteomes" id="UP001224418"/>
    </source>
</evidence>
<accession>A0ABU0JSE2</accession>
<proteinExistence type="predicted"/>
<dbReference type="Pfam" id="PF03319">
    <property type="entry name" value="EutN_CcmL"/>
    <property type="match status" value="1"/>
</dbReference>
<evidence type="ECO:0000256" key="2">
    <source>
        <dbReference type="ARBA" id="ARBA00023669"/>
    </source>
</evidence>
<dbReference type="CDD" id="cd01614">
    <property type="entry name" value="EutN_CcmL"/>
    <property type="match status" value="1"/>
</dbReference>
<dbReference type="EMBL" id="JAUSWN010000013">
    <property type="protein sequence ID" value="MDQ0479998.1"/>
    <property type="molecule type" value="Genomic_DNA"/>
</dbReference>
<dbReference type="SUPFAM" id="SSF159133">
    <property type="entry name" value="EutN/CcmL-like"/>
    <property type="match status" value="1"/>
</dbReference>
<evidence type="ECO:0000313" key="4">
    <source>
        <dbReference type="EMBL" id="MDQ0479998.1"/>
    </source>
</evidence>
<dbReference type="RefSeq" id="WP_111940836.1">
    <property type="nucleotide sequence ID" value="NZ_BAAACJ010000030.1"/>
</dbReference>